<reference evidence="13" key="2">
    <citation type="submission" date="2007-04" db="EMBL/GenBank/DDBJ databases">
        <title>The genome of the human body louse.</title>
        <authorList>
            <consortium name="The Human Body Louse Genome Consortium"/>
            <person name="Kirkness E."/>
            <person name="Walenz B."/>
            <person name="Hass B."/>
            <person name="Bruggner R."/>
            <person name="Strausberg R."/>
        </authorList>
    </citation>
    <scope>NUCLEOTIDE SEQUENCE</scope>
    <source>
        <strain evidence="13">USDA</strain>
    </source>
</reference>
<dbReference type="SUPFAM" id="SSF54373">
    <property type="entry name" value="FAD-linked reductases, C-terminal domain"/>
    <property type="match status" value="1"/>
</dbReference>
<dbReference type="GeneID" id="8237775"/>
<comment type="pathway">
    <text evidence="2 11">Porphyrin-containing compound metabolism; protoporphyrin-IX biosynthesis; protoporphyrin-IX from protoporphyrinogen-IX: step 1/1.</text>
</comment>
<dbReference type="HOGENOM" id="CLU_009629_2_1_1"/>
<dbReference type="VEuPathDB" id="VectorBase:PHUM221310"/>
<evidence type="ECO:0000256" key="7">
    <source>
        <dbReference type="ARBA" id="ARBA00023002"/>
    </source>
</evidence>
<dbReference type="GO" id="GO:0004729">
    <property type="term" value="F:oxygen-dependent protoporphyrinogen oxidase activity"/>
    <property type="evidence" value="ECO:0007669"/>
    <property type="project" value="UniProtKB-UniRule"/>
</dbReference>
<evidence type="ECO:0000256" key="8">
    <source>
        <dbReference type="ARBA" id="ARBA00023133"/>
    </source>
</evidence>
<dbReference type="InterPro" id="IPR002937">
    <property type="entry name" value="Amino_oxidase"/>
</dbReference>
<dbReference type="UniPathway" id="UPA00251">
    <property type="reaction ID" value="UER00324"/>
</dbReference>
<evidence type="ECO:0000313" key="14">
    <source>
        <dbReference type="EnsemblMetazoa" id="PHUM221310-PA"/>
    </source>
</evidence>
<dbReference type="NCBIfam" id="TIGR00562">
    <property type="entry name" value="proto_IX_ox"/>
    <property type="match status" value="1"/>
</dbReference>
<evidence type="ECO:0000256" key="2">
    <source>
        <dbReference type="ARBA" id="ARBA00005073"/>
    </source>
</evidence>
<evidence type="ECO:0000256" key="9">
    <source>
        <dbReference type="ARBA" id="ARBA00023244"/>
    </source>
</evidence>
<dbReference type="FunCoup" id="E0VI71">
    <property type="interactions" value="1142"/>
</dbReference>
<dbReference type="OrthoDB" id="419752at2759"/>
<keyword evidence="7 11" id="KW-0560">Oxidoreductase</keyword>
<dbReference type="AlphaFoldDB" id="E0VI71"/>
<dbReference type="InterPro" id="IPR004572">
    <property type="entry name" value="Protoporphyrinogen_oxidase"/>
</dbReference>
<comment type="function">
    <text evidence="1 11">Catalyzes the 6-electron oxidation of protoporphyrinogen-IX to form protoporphyrin-IX.</text>
</comment>
<dbReference type="InterPro" id="IPR050464">
    <property type="entry name" value="Zeta_carotene_desat/Oxidored"/>
</dbReference>
<gene>
    <name evidence="14" type="primary">8237775</name>
    <name evidence="13" type="ORF">Phum_PHUM221310</name>
</gene>
<keyword evidence="15" id="KW-1185">Reference proteome</keyword>
<comment type="catalytic activity">
    <reaction evidence="10 11">
        <text>protoporphyrinogen IX + 3 O2 = protoporphyrin IX + 3 H2O2</text>
        <dbReference type="Rhea" id="RHEA:25576"/>
        <dbReference type="ChEBI" id="CHEBI:15379"/>
        <dbReference type="ChEBI" id="CHEBI:16240"/>
        <dbReference type="ChEBI" id="CHEBI:57306"/>
        <dbReference type="ChEBI" id="CHEBI:57307"/>
        <dbReference type="EC" id="1.3.3.4"/>
    </reaction>
</comment>
<organism>
    <name type="scientific">Pediculus humanus subsp. corporis</name>
    <name type="common">Body louse</name>
    <dbReference type="NCBI Taxonomy" id="121224"/>
    <lineage>
        <taxon>Eukaryota</taxon>
        <taxon>Metazoa</taxon>
        <taxon>Ecdysozoa</taxon>
        <taxon>Arthropoda</taxon>
        <taxon>Hexapoda</taxon>
        <taxon>Insecta</taxon>
        <taxon>Pterygota</taxon>
        <taxon>Neoptera</taxon>
        <taxon>Paraneoptera</taxon>
        <taxon>Psocodea</taxon>
        <taxon>Troctomorpha</taxon>
        <taxon>Phthiraptera</taxon>
        <taxon>Anoplura</taxon>
        <taxon>Pediculidae</taxon>
        <taxon>Pediculus</taxon>
    </lineage>
</organism>
<keyword evidence="5 11" id="KW-0285">Flavoprotein</keyword>
<keyword evidence="6 11" id="KW-0274">FAD</keyword>
<evidence type="ECO:0000313" key="13">
    <source>
        <dbReference type="EMBL" id="EEB13077.1"/>
    </source>
</evidence>
<reference evidence="14" key="3">
    <citation type="submission" date="2021-02" db="UniProtKB">
        <authorList>
            <consortium name="EnsemblMetazoa"/>
        </authorList>
    </citation>
    <scope>IDENTIFICATION</scope>
    <source>
        <strain evidence="14">USDA</strain>
    </source>
</reference>
<keyword evidence="8 11" id="KW-0350">Heme biosynthesis</keyword>
<dbReference type="RefSeq" id="XP_002425815.1">
    <property type="nucleotide sequence ID" value="XM_002425770.1"/>
</dbReference>
<feature type="domain" description="Amine oxidase" evidence="12">
    <location>
        <begin position="10"/>
        <end position="464"/>
    </location>
</feature>
<dbReference type="Proteomes" id="UP000009046">
    <property type="component" value="Unassembled WGS sequence"/>
</dbReference>
<evidence type="ECO:0000256" key="3">
    <source>
        <dbReference type="ARBA" id="ARBA00010551"/>
    </source>
</evidence>
<dbReference type="EMBL" id="AAZO01002554">
    <property type="status" value="NOT_ANNOTATED_CDS"/>
    <property type="molecule type" value="Genomic_DNA"/>
</dbReference>
<dbReference type="eggNOG" id="KOG1276">
    <property type="taxonomic scope" value="Eukaryota"/>
</dbReference>
<keyword evidence="9 11" id="KW-0627">Porphyrin biosynthesis</keyword>
<proteinExistence type="inferred from homology"/>
<dbReference type="KEGG" id="phu:Phum_PHUM221310"/>
<accession>E0VI71</accession>
<dbReference type="EMBL" id="DS235184">
    <property type="protein sequence ID" value="EEB13077.1"/>
    <property type="molecule type" value="Genomic_DNA"/>
</dbReference>
<dbReference type="InParanoid" id="E0VI71"/>
<evidence type="ECO:0000259" key="12">
    <source>
        <dbReference type="Pfam" id="PF01593"/>
    </source>
</evidence>
<evidence type="ECO:0000256" key="6">
    <source>
        <dbReference type="ARBA" id="ARBA00022827"/>
    </source>
</evidence>
<dbReference type="PANTHER" id="PTHR42923:SF3">
    <property type="entry name" value="PROTOPORPHYRINOGEN OXIDASE"/>
    <property type="match status" value="1"/>
</dbReference>
<dbReference type="Gene3D" id="3.50.50.60">
    <property type="entry name" value="FAD/NAD(P)-binding domain"/>
    <property type="match status" value="1"/>
</dbReference>
<comment type="subcellular location">
    <subcellularLocation>
        <location evidence="11">Mitochondrion inner membrane</location>
    </subcellularLocation>
</comment>
<dbReference type="FunFam" id="3.50.50.60:FF:000193">
    <property type="entry name" value="Protoporphyrinogen oxidase"/>
    <property type="match status" value="1"/>
</dbReference>
<comment type="similarity">
    <text evidence="3 11">Belongs to the protoporphyrinogen/coproporphyrinogen oxidase family. Protoporphyrinogen oxidase subfamily.</text>
</comment>
<evidence type="ECO:0000313" key="15">
    <source>
        <dbReference type="Proteomes" id="UP000009046"/>
    </source>
</evidence>
<sequence length="471" mass="53256">MTNVVIGGGISGLSTAYYLSKIIKDKIKIFESSHRVGGWIKSTKNNNGTIFEQGPRTLRCGGLAADNTLDLINELGLSSEIKPVHRNSISGKNRMIYLNNQLISLPNSWLSLFKINPPFIKPFLFAIIKDLSTSKKVVHDESIYDFVSRRFGKDYADIPLSAMICGIFAGDAKEISVKALMNSLFEKEQKYGSVIGGMLLSLKDNYFEKKNFNRVGINKKKSKIWSVWTLENGLETLPIYLNNYLKNRPNIDIRLNSKCSEIKFKNGEVVLKYNDKTINAKHLYSCLPSKDLADILNDDEHIYLKKELSSIPFVSVAVVNLEYNGDLIEKKGFGLLVPPNQNLPILGIIFDSCIFSQNNNKTVITVMMGGKWFEHYFGKNSNDDDKFLNVALKQVNDILKINENPLDYKITIMNECIPQYIVGHFEKIKKIRNYILEKNLPLTLIGNSYDGVGVNDSIYSAKINVDNVHNR</sequence>
<name>E0VI71_PEDHC</name>
<dbReference type="EnsemblMetazoa" id="PHUM221310-RA">
    <property type="protein sequence ID" value="PHUM221310-PA"/>
    <property type="gene ID" value="PHUM221310"/>
</dbReference>
<dbReference type="CTD" id="8237775"/>
<evidence type="ECO:0000256" key="10">
    <source>
        <dbReference type="ARBA" id="ARBA00047554"/>
    </source>
</evidence>
<dbReference type="Pfam" id="PF01593">
    <property type="entry name" value="Amino_oxidase"/>
    <property type="match status" value="1"/>
</dbReference>
<evidence type="ECO:0000256" key="1">
    <source>
        <dbReference type="ARBA" id="ARBA00002600"/>
    </source>
</evidence>
<dbReference type="EC" id="1.3.3.4" evidence="4 11"/>
<dbReference type="InterPro" id="IPR036188">
    <property type="entry name" value="FAD/NAD-bd_sf"/>
</dbReference>
<evidence type="ECO:0000256" key="5">
    <source>
        <dbReference type="ARBA" id="ARBA00022630"/>
    </source>
</evidence>
<dbReference type="GO" id="GO:0005743">
    <property type="term" value="C:mitochondrial inner membrane"/>
    <property type="evidence" value="ECO:0007669"/>
    <property type="project" value="UniProtKB-SubCell"/>
</dbReference>
<evidence type="ECO:0000256" key="4">
    <source>
        <dbReference type="ARBA" id="ARBA00012867"/>
    </source>
</evidence>
<dbReference type="STRING" id="121224.E0VI71"/>
<evidence type="ECO:0000256" key="11">
    <source>
        <dbReference type="RuleBase" id="RU367069"/>
    </source>
</evidence>
<protein>
    <recommendedName>
        <fullName evidence="4 11">Protoporphyrinogen oxidase</fullName>
        <ecNumber evidence="4 11">1.3.3.4</ecNumber>
    </recommendedName>
</protein>
<dbReference type="SUPFAM" id="SSF51905">
    <property type="entry name" value="FAD/NAD(P)-binding domain"/>
    <property type="match status" value="1"/>
</dbReference>
<dbReference type="PANTHER" id="PTHR42923">
    <property type="entry name" value="PROTOPORPHYRINOGEN OXIDASE"/>
    <property type="match status" value="1"/>
</dbReference>
<comment type="cofactor">
    <cofactor evidence="11">
        <name>FAD</name>
        <dbReference type="ChEBI" id="CHEBI:57692"/>
    </cofactor>
    <text evidence="11">Binds 1 FAD per subunit.</text>
</comment>
<dbReference type="GO" id="GO:0006782">
    <property type="term" value="P:protoporphyrinogen IX biosynthetic process"/>
    <property type="evidence" value="ECO:0007669"/>
    <property type="project" value="UniProtKB-UniRule"/>
</dbReference>
<reference evidence="13" key="1">
    <citation type="submission" date="2007-04" db="EMBL/GenBank/DDBJ databases">
        <title>Annotation of Pediculus humanus corporis strain USDA.</title>
        <authorList>
            <person name="Kirkness E."/>
            <person name="Hannick L."/>
            <person name="Hass B."/>
            <person name="Bruggner R."/>
            <person name="Lawson D."/>
            <person name="Bidwell S."/>
            <person name="Joardar V."/>
            <person name="Caler E."/>
            <person name="Walenz B."/>
            <person name="Inman J."/>
            <person name="Schobel S."/>
            <person name="Galinsky K."/>
            <person name="Amedeo P."/>
            <person name="Strausberg R."/>
        </authorList>
    </citation>
    <scope>NUCLEOTIDE SEQUENCE</scope>
    <source>
        <strain evidence="13">USDA</strain>
    </source>
</reference>
<dbReference type="OMA" id="WFDQWFG"/>